<organism evidence="5 6">
    <name type="scientific">Armadillidium nasatum</name>
    <dbReference type="NCBI Taxonomy" id="96803"/>
    <lineage>
        <taxon>Eukaryota</taxon>
        <taxon>Metazoa</taxon>
        <taxon>Ecdysozoa</taxon>
        <taxon>Arthropoda</taxon>
        <taxon>Crustacea</taxon>
        <taxon>Multicrustacea</taxon>
        <taxon>Malacostraca</taxon>
        <taxon>Eumalacostraca</taxon>
        <taxon>Peracarida</taxon>
        <taxon>Isopoda</taxon>
        <taxon>Oniscidea</taxon>
        <taxon>Crinocheta</taxon>
        <taxon>Armadillidiidae</taxon>
        <taxon>Armadillidium</taxon>
    </lineage>
</organism>
<dbReference type="GO" id="GO:0085020">
    <property type="term" value="P:protein K6-linked ubiquitination"/>
    <property type="evidence" value="ECO:0007669"/>
    <property type="project" value="TreeGrafter"/>
</dbReference>
<feature type="repeat" description="ANK" evidence="4">
    <location>
        <begin position="174"/>
        <end position="206"/>
    </location>
</feature>
<keyword evidence="1" id="KW-0677">Repeat</keyword>
<keyword evidence="3 4" id="KW-0040">ANK repeat</keyword>
<dbReference type="Pfam" id="PF12796">
    <property type="entry name" value="Ank_2"/>
    <property type="match status" value="1"/>
</dbReference>
<feature type="repeat" description="ANK" evidence="4">
    <location>
        <begin position="141"/>
        <end position="173"/>
    </location>
</feature>
<dbReference type="GO" id="GO:0070531">
    <property type="term" value="C:BRCA1-A complex"/>
    <property type="evidence" value="ECO:0007669"/>
    <property type="project" value="TreeGrafter"/>
</dbReference>
<dbReference type="SUPFAM" id="SSF55545">
    <property type="entry name" value="beta-N-acetylhexosaminidase-like domain"/>
    <property type="match status" value="1"/>
</dbReference>
<dbReference type="Gene3D" id="1.25.40.20">
    <property type="entry name" value="Ankyrin repeat-containing domain"/>
    <property type="match status" value="2"/>
</dbReference>
<accession>A0A5N5TIE4</accession>
<dbReference type="Gene3D" id="3.20.20.80">
    <property type="entry name" value="Glycosidases"/>
    <property type="match status" value="1"/>
</dbReference>
<evidence type="ECO:0000313" key="5">
    <source>
        <dbReference type="EMBL" id="KAB7505928.1"/>
    </source>
</evidence>
<dbReference type="InterPro" id="IPR036770">
    <property type="entry name" value="Ankyrin_rpt-contain_sf"/>
</dbReference>
<dbReference type="PANTHER" id="PTHR24171">
    <property type="entry name" value="ANKYRIN REPEAT DOMAIN-CONTAINING PROTEIN 39-RELATED"/>
    <property type="match status" value="1"/>
</dbReference>
<dbReference type="OrthoDB" id="5806726at2759"/>
<sequence>MGEIGVPPALSDAVESLKDAIKAGRTDIFRKLLETCETCEGGGLEERKQLVNSIATDEGTFLHMATKLGRSDIIRALLASGADPGVLDKNGNTPIQICPTSSILSIFMEDLLQATAKSEIGRVCQLIASGMNVNAHDNQLSRNTPLHWAASFGDADTLNCLIARGADVNSCNSEGATPLHDAVARGDPNVVESLLDHGANPHIQCQKGPHKGKTALEMAKLNPELSKTMEKYLSDPSRMENSHYEFSNGSVSPVLGRKSLKEQGSYESLVSVGADSVITNSIDINHPRTKLLRAQSLSSVGEESVNNQPMQNGINGNIQVASARLPLESTSSLEMTPNMEQVCERLAAVQLTMPPKPLVMNSALHRLWPQPKKITELPGQPWRVPKIVTLAVNYGSIPVHQIVDVWNVHKPWLQELNCDIQLGSIIGPRNYNKGNAIIHCVVDPALVMSENHYSITVEENGVKLISGSLSALHHALITFAQLLRVFRSDEIRVPTSSSSSHSGVVIPPLVITDFPSIPNRGFAMDMTPAGRIPTLERVCQIVDTLASLKINHLHLLFKISASSSSSAFSEENQYSQSTPQTRHPSYIEYHCQLPFSQNELVSLERYCSDRGIILTPGFDLNTITSNDKLAIYNISSTISEALSALPSARYVHIGPNLTSLLAEVSTLNGTSPWSQLLLPDNANLMVCANIFHDNSAALDRLPLSCILVEYGFQADYDFSGGCKMAMNKGRSLALCPGTSAWSSLSGWPEAGVSNVYSGVVSSLESGSNTVLVAHWSNSACLTPLVFTWPPLLVAAGLSWNHTTHWDFVHSSVGSLIDQHIIKIPNCGLGDALIELGRCETWLTRVARDQPSNDPSDLPSCQGSILHQLFTDPDSVVMDHLSSDVFGVVMRHVRKAVKEGVNKQGERNPLKGRIERVSSRLGRALVTTGTNPRSNMGIAVMNPGVANLPPTMRTDLANKVLALREVYSSVWLQGHRPKGLHPSLLIFSSLLARLLPEQMMHGV</sequence>
<dbReference type="InterPro" id="IPR002110">
    <property type="entry name" value="Ankyrin_rpt"/>
</dbReference>
<evidence type="ECO:0000256" key="4">
    <source>
        <dbReference type="PROSITE-ProRule" id="PRU00023"/>
    </source>
</evidence>
<dbReference type="GO" id="GO:0016787">
    <property type="term" value="F:hydrolase activity"/>
    <property type="evidence" value="ECO:0007669"/>
    <property type="project" value="UniProtKB-KW"/>
</dbReference>
<dbReference type="AlphaFoldDB" id="A0A5N5TIE4"/>
<name>A0A5N5TIE4_9CRUS</name>
<dbReference type="Proteomes" id="UP000326759">
    <property type="component" value="Unassembled WGS sequence"/>
</dbReference>
<dbReference type="EMBL" id="SEYY01001055">
    <property type="protein sequence ID" value="KAB7505928.1"/>
    <property type="molecule type" value="Genomic_DNA"/>
</dbReference>
<dbReference type="PROSITE" id="PS50088">
    <property type="entry name" value="ANK_REPEAT"/>
    <property type="match status" value="3"/>
</dbReference>
<keyword evidence="6" id="KW-1185">Reference proteome</keyword>
<dbReference type="InterPro" id="IPR017853">
    <property type="entry name" value="GH"/>
</dbReference>
<comment type="caution">
    <text evidence="5">The sequence shown here is derived from an EMBL/GenBank/DDBJ whole genome shotgun (WGS) entry which is preliminary data.</text>
</comment>
<proteinExistence type="predicted"/>
<feature type="repeat" description="ANK" evidence="4">
    <location>
        <begin position="57"/>
        <end position="89"/>
    </location>
</feature>
<dbReference type="InterPro" id="IPR029018">
    <property type="entry name" value="Hex-like_dom2"/>
</dbReference>
<evidence type="ECO:0000313" key="6">
    <source>
        <dbReference type="Proteomes" id="UP000326759"/>
    </source>
</evidence>
<evidence type="ECO:0000256" key="2">
    <source>
        <dbReference type="ARBA" id="ARBA00022801"/>
    </source>
</evidence>
<keyword evidence="2" id="KW-0378">Hydrolase</keyword>
<evidence type="ECO:0000256" key="1">
    <source>
        <dbReference type="ARBA" id="ARBA00022737"/>
    </source>
</evidence>
<reference evidence="5 6" key="1">
    <citation type="journal article" date="2019" name="PLoS Biol.">
        <title>Sex chromosomes control vertical transmission of feminizing Wolbachia symbionts in an isopod.</title>
        <authorList>
            <person name="Becking T."/>
            <person name="Chebbi M.A."/>
            <person name="Giraud I."/>
            <person name="Moumen B."/>
            <person name="Laverre T."/>
            <person name="Caubet Y."/>
            <person name="Peccoud J."/>
            <person name="Gilbert C."/>
            <person name="Cordaux R."/>
        </authorList>
    </citation>
    <scope>NUCLEOTIDE SEQUENCE [LARGE SCALE GENOMIC DNA]</scope>
    <source>
        <strain evidence="5">ANa2</strain>
        <tissue evidence="5">Whole body excluding digestive tract and cuticle</tissue>
    </source>
</reference>
<protein>
    <submittedName>
        <fullName evidence="5">Tankyrase-2</fullName>
    </submittedName>
</protein>
<dbReference type="PANTHER" id="PTHR24171:SF11">
    <property type="entry name" value="26S PROTEASOME NON-ATPASE REGULATORY SUBUNIT 10"/>
    <property type="match status" value="1"/>
</dbReference>
<dbReference type="SMART" id="SM00248">
    <property type="entry name" value="ANK"/>
    <property type="match status" value="3"/>
</dbReference>
<dbReference type="Gene3D" id="3.30.379.10">
    <property type="entry name" value="Chitobiase/beta-hexosaminidase domain 2-like"/>
    <property type="match status" value="1"/>
</dbReference>
<dbReference type="GO" id="GO:0004842">
    <property type="term" value="F:ubiquitin-protein transferase activity"/>
    <property type="evidence" value="ECO:0007669"/>
    <property type="project" value="TreeGrafter"/>
</dbReference>
<dbReference type="GO" id="GO:0031436">
    <property type="term" value="C:BRCA1-BARD1 complex"/>
    <property type="evidence" value="ECO:0007669"/>
    <property type="project" value="TreeGrafter"/>
</dbReference>
<evidence type="ECO:0000256" key="3">
    <source>
        <dbReference type="ARBA" id="ARBA00023043"/>
    </source>
</evidence>
<dbReference type="SUPFAM" id="SSF48403">
    <property type="entry name" value="Ankyrin repeat"/>
    <property type="match status" value="1"/>
</dbReference>
<dbReference type="PROSITE" id="PS50297">
    <property type="entry name" value="ANK_REP_REGION"/>
    <property type="match status" value="3"/>
</dbReference>
<dbReference type="SUPFAM" id="SSF51445">
    <property type="entry name" value="(Trans)glycosidases"/>
    <property type="match status" value="1"/>
</dbReference>
<dbReference type="Pfam" id="PF00023">
    <property type="entry name" value="Ank"/>
    <property type="match status" value="1"/>
</dbReference>
<gene>
    <name evidence="5" type="primary">TNKS2</name>
    <name evidence="5" type="ORF">Anas_01127</name>
</gene>